<dbReference type="CDD" id="cd17316">
    <property type="entry name" value="MFS_SV2_like"/>
    <property type="match status" value="1"/>
</dbReference>
<dbReference type="PANTHER" id="PTHR23511">
    <property type="entry name" value="SYNAPTIC VESICLE GLYCOPROTEIN 2"/>
    <property type="match status" value="1"/>
</dbReference>
<dbReference type="HOGENOM" id="CLU_001265_46_6_10"/>
<name>H1DEN0_9BACT</name>
<evidence type="ECO:0000259" key="8">
    <source>
        <dbReference type="PROSITE" id="PS50850"/>
    </source>
</evidence>
<evidence type="ECO:0000256" key="2">
    <source>
        <dbReference type="ARBA" id="ARBA00010992"/>
    </source>
</evidence>
<feature type="transmembrane region" description="Helical" evidence="7">
    <location>
        <begin position="79"/>
        <end position="99"/>
    </location>
</feature>
<evidence type="ECO:0000256" key="4">
    <source>
        <dbReference type="ARBA" id="ARBA00022692"/>
    </source>
</evidence>
<dbReference type="PROSITE" id="PS00217">
    <property type="entry name" value="SUGAR_TRANSPORT_2"/>
    <property type="match status" value="1"/>
</dbReference>
<feature type="transmembrane region" description="Helical" evidence="7">
    <location>
        <begin position="12"/>
        <end position="40"/>
    </location>
</feature>
<feature type="transmembrane region" description="Helical" evidence="7">
    <location>
        <begin position="145"/>
        <end position="165"/>
    </location>
</feature>
<dbReference type="InterPro" id="IPR020846">
    <property type="entry name" value="MFS_dom"/>
</dbReference>
<comment type="similarity">
    <text evidence="2">Belongs to the major facilitator superfamily. Sugar transporter (TC 2.A.1.1) family.</text>
</comment>
<feature type="transmembrane region" description="Helical" evidence="7">
    <location>
        <begin position="177"/>
        <end position="195"/>
    </location>
</feature>
<dbReference type="GeneID" id="98068341"/>
<comment type="caution">
    <text evidence="9">The sequence shown here is derived from an EMBL/GenBank/DDBJ whole genome shotgun (WGS) entry which is preliminary data.</text>
</comment>
<evidence type="ECO:0000256" key="1">
    <source>
        <dbReference type="ARBA" id="ARBA00004141"/>
    </source>
</evidence>
<dbReference type="PROSITE" id="PS50850">
    <property type="entry name" value="MFS"/>
    <property type="match status" value="1"/>
</dbReference>
<keyword evidence="6 7" id="KW-0472">Membrane</keyword>
<evidence type="ECO:0000256" key="3">
    <source>
        <dbReference type="ARBA" id="ARBA00022448"/>
    </source>
</evidence>
<evidence type="ECO:0000313" key="10">
    <source>
        <dbReference type="Proteomes" id="UP000004892"/>
    </source>
</evidence>
<dbReference type="STRING" id="742817.HMPREF9449_00716"/>
<feature type="domain" description="Major facilitator superfamily (MFS) profile" evidence="8">
    <location>
        <begin position="16"/>
        <end position="445"/>
    </location>
</feature>
<keyword evidence="4 7" id="KW-0812">Transmembrane</keyword>
<dbReference type="RefSeq" id="WP_009135864.1">
    <property type="nucleotide sequence ID" value="NZ_JH594596.1"/>
</dbReference>
<protein>
    <recommendedName>
        <fullName evidence="8">Major facilitator superfamily (MFS) profile domain-containing protein</fullName>
    </recommendedName>
</protein>
<dbReference type="PATRIC" id="fig|742817.3.peg.767"/>
<dbReference type="InterPro" id="IPR036259">
    <property type="entry name" value="MFS_trans_sf"/>
</dbReference>
<keyword evidence="5 7" id="KW-1133">Transmembrane helix</keyword>
<feature type="transmembrane region" description="Helical" evidence="7">
    <location>
        <begin position="301"/>
        <end position="320"/>
    </location>
</feature>
<accession>H1DEN0</accession>
<feature type="transmembrane region" description="Helical" evidence="7">
    <location>
        <begin position="258"/>
        <end position="281"/>
    </location>
</feature>
<dbReference type="Gene3D" id="1.20.1250.20">
    <property type="entry name" value="MFS general substrate transporter like domains"/>
    <property type="match status" value="1"/>
</dbReference>
<dbReference type="InterPro" id="IPR005828">
    <property type="entry name" value="MFS_sugar_transport-like"/>
</dbReference>
<comment type="subcellular location">
    <subcellularLocation>
        <location evidence="1">Membrane</location>
        <topology evidence="1">Multi-pass membrane protein</topology>
    </subcellularLocation>
</comment>
<evidence type="ECO:0000256" key="5">
    <source>
        <dbReference type="ARBA" id="ARBA00022989"/>
    </source>
</evidence>
<dbReference type="eggNOG" id="COG0477">
    <property type="taxonomic scope" value="Bacteria"/>
</dbReference>
<dbReference type="EMBL" id="ADMC01000008">
    <property type="protein sequence ID" value="EHP49930.1"/>
    <property type="molecule type" value="Genomic_DNA"/>
</dbReference>
<proteinExistence type="inferred from homology"/>
<evidence type="ECO:0000313" key="9">
    <source>
        <dbReference type="EMBL" id="EHP49930.1"/>
    </source>
</evidence>
<dbReference type="GO" id="GO:0016020">
    <property type="term" value="C:membrane"/>
    <property type="evidence" value="ECO:0007669"/>
    <property type="project" value="UniProtKB-SubCell"/>
</dbReference>
<dbReference type="Proteomes" id="UP000004892">
    <property type="component" value="Unassembled WGS sequence"/>
</dbReference>
<feature type="transmembrane region" description="Helical" evidence="7">
    <location>
        <begin position="52"/>
        <end position="72"/>
    </location>
</feature>
<keyword evidence="10" id="KW-1185">Reference proteome</keyword>
<dbReference type="GO" id="GO:0022857">
    <property type="term" value="F:transmembrane transporter activity"/>
    <property type="evidence" value="ECO:0007669"/>
    <property type="project" value="InterPro"/>
</dbReference>
<evidence type="ECO:0000256" key="7">
    <source>
        <dbReference type="SAM" id="Phobius"/>
    </source>
</evidence>
<dbReference type="InterPro" id="IPR005829">
    <property type="entry name" value="Sugar_transporter_CS"/>
</dbReference>
<dbReference type="PANTHER" id="PTHR23511:SF34">
    <property type="entry name" value="SYNAPTIC VESICLE GLYCOPROTEIN 2"/>
    <property type="match status" value="1"/>
</dbReference>
<evidence type="ECO:0000256" key="6">
    <source>
        <dbReference type="ARBA" id="ARBA00023136"/>
    </source>
</evidence>
<keyword evidence="3" id="KW-0813">Transport</keyword>
<organism evidence="9 10">
    <name type="scientific">Odoribacter laneus YIT 12061</name>
    <dbReference type="NCBI Taxonomy" id="742817"/>
    <lineage>
        <taxon>Bacteria</taxon>
        <taxon>Pseudomonadati</taxon>
        <taxon>Bacteroidota</taxon>
        <taxon>Bacteroidia</taxon>
        <taxon>Bacteroidales</taxon>
        <taxon>Odoribacteraceae</taxon>
        <taxon>Odoribacter</taxon>
    </lineage>
</organism>
<sequence length="457" mass="49839">MYNMDTMPLRKGHIWILIIASAGQFFGGVLAILVGVIAPLITITHHPELSSWLQGFIFSAGLIGIMLGSLLFGRLSDKYGYLFFFRLSPLLIVGSSLWLCFNPSLVTLPINLLIIGLAIGGDYALDPSYVSEIMPQKWRRTMLGISKASSGVGNILMILVAWFVLKNSADPAIWNRLFLFLTFFAALAFSGRLWFVESPEWLALHGKVQEAEKNIKHFLGKDVYIGELANKKDQTTRPQASAKDLFARGNIKRIILSGIPWGCEGMGVYGIGIFTPILLLTLGLVPSGENPFDKVVESFRFTLYINLFVMLGFLLGLTVVRRISIIHTQSTGFFICAAGLIITLLGYLYHASLSITLGGFLLFELALNAGPHLSTFELPSRIYSLQERASGEGIASALGKLGAIIATFIIPPLLKLGGGQLVLIVAIAILLTGGIITLIVGPKVIKKTQDKKMLSKP</sequence>
<reference evidence="9 10" key="1">
    <citation type="submission" date="2012-01" db="EMBL/GenBank/DDBJ databases">
        <title>The Genome Sequence of Odoribacter laneus YIT 12061.</title>
        <authorList>
            <consortium name="The Broad Institute Genome Sequencing Platform"/>
            <person name="Earl A."/>
            <person name="Ward D."/>
            <person name="Feldgarden M."/>
            <person name="Gevers D."/>
            <person name="Morotomi M."/>
            <person name="Young S.K."/>
            <person name="Zeng Q."/>
            <person name="Gargeya S."/>
            <person name="Fitzgerald M."/>
            <person name="Haas B."/>
            <person name="Abouelleil A."/>
            <person name="Alvarado L."/>
            <person name="Arachchi H.M."/>
            <person name="Berlin A."/>
            <person name="Chapman S.B."/>
            <person name="Gearin G."/>
            <person name="Goldberg J."/>
            <person name="Griggs A."/>
            <person name="Gujja S."/>
            <person name="Hansen M."/>
            <person name="Heiman D."/>
            <person name="Howarth C."/>
            <person name="Larimer J."/>
            <person name="Lui A."/>
            <person name="MacDonald P.J.P."/>
            <person name="McCowen C."/>
            <person name="Montmayeur A."/>
            <person name="Murphy C."/>
            <person name="Neiman D."/>
            <person name="Pearson M."/>
            <person name="Priest M."/>
            <person name="Roberts A."/>
            <person name="Saif S."/>
            <person name="Shea T."/>
            <person name="Sisk P."/>
            <person name="Stolte C."/>
            <person name="Sykes S."/>
            <person name="Wortman J."/>
            <person name="Nusbaum C."/>
            <person name="Birren B."/>
        </authorList>
    </citation>
    <scope>NUCLEOTIDE SEQUENCE [LARGE SCALE GENOMIC DNA]</scope>
    <source>
        <strain evidence="9 10">YIT 12061</strain>
    </source>
</reference>
<feature type="transmembrane region" description="Helical" evidence="7">
    <location>
        <begin position="332"/>
        <end position="349"/>
    </location>
</feature>
<dbReference type="SUPFAM" id="SSF103473">
    <property type="entry name" value="MFS general substrate transporter"/>
    <property type="match status" value="1"/>
</dbReference>
<gene>
    <name evidence="9" type="ORF">HMPREF9449_00716</name>
</gene>
<feature type="transmembrane region" description="Helical" evidence="7">
    <location>
        <begin position="105"/>
        <end position="125"/>
    </location>
</feature>
<feature type="transmembrane region" description="Helical" evidence="7">
    <location>
        <begin position="420"/>
        <end position="445"/>
    </location>
</feature>
<dbReference type="AlphaFoldDB" id="H1DEN0"/>
<dbReference type="Pfam" id="PF00083">
    <property type="entry name" value="Sugar_tr"/>
    <property type="match status" value="1"/>
</dbReference>